<dbReference type="AlphaFoldDB" id="Q09DK4"/>
<protein>
    <submittedName>
        <fullName evidence="1">Uncharacterized protein</fullName>
    </submittedName>
</protein>
<name>Q09DK4_STIAD</name>
<evidence type="ECO:0000313" key="2">
    <source>
        <dbReference type="Proteomes" id="UP000032702"/>
    </source>
</evidence>
<proteinExistence type="predicted"/>
<organism evidence="1 2">
    <name type="scientific">Stigmatella aurantiaca (strain DW4/3-1)</name>
    <dbReference type="NCBI Taxonomy" id="378806"/>
    <lineage>
        <taxon>Bacteria</taxon>
        <taxon>Pseudomonadati</taxon>
        <taxon>Myxococcota</taxon>
        <taxon>Myxococcia</taxon>
        <taxon>Myxococcales</taxon>
        <taxon>Cystobacterineae</taxon>
        <taxon>Archangiaceae</taxon>
        <taxon>Stigmatella</taxon>
    </lineage>
</organism>
<dbReference type="Proteomes" id="UP000032702">
    <property type="component" value="Unassembled WGS sequence"/>
</dbReference>
<dbReference type="EMBL" id="AAMD01000003">
    <property type="protein sequence ID" value="EAU69786.1"/>
    <property type="molecule type" value="Genomic_DNA"/>
</dbReference>
<accession>Q09DK4</accession>
<reference evidence="1 2" key="1">
    <citation type="submission" date="2006-04" db="EMBL/GenBank/DDBJ databases">
        <authorList>
            <person name="Nierman W.C."/>
        </authorList>
    </citation>
    <scope>NUCLEOTIDE SEQUENCE [LARGE SCALE GENOMIC DNA]</scope>
    <source>
        <strain evidence="1 2">DW4/3-1</strain>
    </source>
</reference>
<evidence type="ECO:0000313" key="1">
    <source>
        <dbReference type="EMBL" id="EAU69786.1"/>
    </source>
</evidence>
<sequence>MGLEVCPPRLEFVSAQQLRVPATADQVPFDAFFSKIEHV</sequence>
<gene>
    <name evidence="1" type="ORF">STIAU_1480</name>
</gene>
<comment type="caution">
    <text evidence="1">The sequence shown here is derived from an EMBL/GenBank/DDBJ whole genome shotgun (WGS) entry which is preliminary data.</text>
</comment>